<feature type="region of interest" description="Disordered" evidence="2">
    <location>
        <begin position="476"/>
        <end position="497"/>
    </location>
</feature>
<protein>
    <submittedName>
        <fullName evidence="5">3-oxo-5,6-dehydrosuberyl-CoA semialdehyde dehydrogenase / 2-oxepin-2(3H)-ylideneacetyl-CoA hydrolase</fullName>
        <ecNumber evidence="5">1.2.1.91</ecNumber>
        <ecNumber evidence="5">3.3.2.12</ecNumber>
    </submittedName>
</protein>
<accession>A0A6J4LVM5</accession>
<keyword evidence="1 5" id="KW-0560">Oxidoreductase</keyword>
<evidence type="ECO:0000313" key="5">
    <source>
        <dbReference type="EMBL" id="CAA9342074.1"/>
    </source>
</evidence>
<feature type="domain" description="Aldehyde dehydrogenase" evidence="3">
    <location>
        <begin position="23"/>
        <end position="457"/>
    </location>
</feature>
<dbReference type="InterPro" id="IPR016161">
    <property type="entry name" value="Ald_DH/histidinol_DH"/>
</dbReference>
<organism evidence="5">
    <name type="scientific">uncultured Gemmatimonadaceae bacterium</name>
    <dbReference type="NCBI Taxonomy" id="246130"/>
    <lineage>
        <taxon>Bacteria</taxon>
        <taxon>Pseudomonadati</taxon>
        <taxon>Gemmatimonadota</taxon>
        <taxon>Gemmatimonadia</taxon>
        <taxon>Gemmatimonadales</taxon>
        <taxon>Gemmatimonadaceae</taxon>
        <taxon>environmental samples</taxon>
    </lineage>
</organism>
<evidence type="ECO:0000256" key="1">
    <source>
        <dbReference type="ARBA" id="ARBA00023002"/>
    </source>
</evidence>
<name>A0A6J4LVM5_9BACT</name>
<dbReference type="NCBIfam" id="NF008868">
    <property type="entry name" value="PRK11903.1"/>
    <property type="match status" value="1"/>
</dbReference>
<dbReference type="AlphaFoldDB" id="A0A6J4LVM5"/>
<proteinExistence type="predicted"/>
<dbReference type="EC" id="1.2.1.91" evidence="5"/>
<keyword evidence="5" id="KW-0378">Hydrolase</keyword>
<reference evidence="5" key="1">
    <citation type="submission" date="2020-02" db="EMBL/GenBank/DDBJ databases">
        <authorList>
            <person name="Meier V. D."/>
        </authorList>
    </citation>
    <scope>NUCLEOTIDE SEQUENCE</scope>
    <source>
        <strain evidence="5">AVDCRST_MAG40</strain>
    </source>
</reference>
<dbReference type="NCBIfam" id="TIGR02278">
    <property type="entry name" value="PaaN-DH"/>
    <property type="match status" value="1"/>
</dbReference>
<dbReference type="Pfam" id="PF00171">
    <property type="entry name" value="Aldedh"/>
    <property type="match status" value="1"/>
</dbReference>
<dbReference type="Pfam" id="PF01575">
    <property type="entry name" value="MaoC_dehydratas"/>
    <property type="match status" value="1"/>
</dbReference>
<dbReference type="InterPro" id="IPR029069">
    <property type="entry name" value="HotDog_dom_sf"/>
</dbReference>
<sequence>MGQQTREHGRRPTRLENYAQGEWVAGAGNFTTLHDAVTGEAVGETSSQGLDFKGMADYARRVGGPALRRMTFHQRARMLKALATALTARKEEFYRVSAWTGATKTDHWIDVDGGIGTLFAYASRGRREFPDETFFVDGPVEQLSKGGSFVGRHLCVPLEGVAVHINAFNFPVWGMLEKLSTSLLAGVPAIVKPATVTSYLTEAVFRAMIDTGLLPNGSVQLIVGSAGDLLDHLGSQDAVAFTGSAWTGQLLKKTPAMMEHNVRYNQEADSLNFSMLGPDAVPGTEEFDLFIKEVTREMTVKAGQKCTAIRRTFVPAALTDDVVRALAKRLAGTRVGNPAAEGVRMGPLAGRSQVREVGKALDALRAGTELAYGGGDFEVVGASRESGAFFPITLLYNDRPFDRMAAHDVEAFGPVNTVMPYGTVDEAIELAKLGRGSLVGSLFTADDRVARAVALGTAAYHGRLLLANRHMAKESTGHGSPLPHLVHGGPGRAGGGEEMGGVRGVLHYMQRTALKGSPATVAAVTREWSKGAAEVRDRVHPFRKHFEELRIGETWVTHRRTVTEADVTNFAGVSGDFFYAHVDDLAARESIFERRVAHGYFVLSAAAGLFVDPAPGPVLANYGLDNLRFVKPVYIGDTIQVRLACKSKAAKDDREGEVPQGVVAWDVEVTNQDGEPVAVYTVLTLVRRLYPIGGPPADEGTGDAAAAMASEAPAALRAPEVLVTEQPGTAPARMS</sequence>
<dbReference type="InterPro" id="IPR016162">
    <property type="entry name" value="Ald_DH_N"/>
</dbReference>
<dbReference type="PANTHER" id="PTHR43111">
    <property type="entry name" value="ALDEHYDE DEHYDROGENASE B-RELATED"/>
    <property type="match status" value="1"/>
</dbReference>
<dbReference type="InterPro" id="IPR002539">
    <property type="entry name" value="MaoC-like_dom"/>
</dbReference>
<evidence type="ECO:0000259" key="3">
    <source>
        <dbReference type="Pfam" id="PF00171"/>
    </source>
</evidence>
<feature type="compositionally biased region" description="Gly residues" evidence="2">
    <location>
        <begin position="488"/>
        <end position="497"/>
    </location>
</feature>
<dbReference type="PANTHER" id="PTHR43111:SF1">
    <property type="entry name" value="ALDEHYDE DEHYDROGENASE B-RELATED"/>
    <property type="match status" value="1"/>
</dbReference>
<dbReference type="Gene3D" id="3.40.309.10">
    <property type="entry name" value="Aldehyde Dehydrogenase, Chain A, domain 2"/>
    <property type="match status" value="1"/>
</dbReference>
<dbReference type="SUPFAM" id="SSF54637">
    <property type="entry name" value="Thioesterase/thiol ester dehydrase-isomerase"/>
    <property type="match status" value="1"/>
</dbReference>
<dbReference type="Gene3D" id="3.40.605.10">
    <property type="entry name" value="Aldehyde Dehydrogenase, Chain A, domain 1"/>
    <property type="match status" value="1"/>
</dbReference>
<evidence type="ECO:0000256" key="2">
    <source>
        <dbReference type="SAM" id="MobiDB-lite"/>
    </source>
</evidence>
<dbReference type="EMBL" id="CADCTX010000701">
    <property type="protein sequence ID" value="CAA9342074.1"/>
    <property type="molecule type" value="Genomic_DNA"/>
</dbReference>
<dbReference type="InterPro" id="IPR016163">
    <property type="entry name" value="Ald_DH_C"/>
</dbReference>
<evidence type="ECO:0000259" key="4">
    <source>
        <dbReference type="Pfam" id="PF01575"/>
    </source>
</evidence>
<dbReference type="SUPFAM" id="SSF53720">
    <property type="entry name" value="ALDH-like"/>
    <property type="match status" value="1"/>
</dbReference>
<dbReference type="GO" id="GO:0016787">
    <property type="term" value="F:hydrolase activity"/>
    <property type="evidence" value="ECO:0007669"/>
    <property type="project" value="UniProtKB-KW"/>
</dbReference>
<dbReference type="GO" id="GO:0016620">
    <property type="term" value="F:oxidoreductase activity, acting on the aldehyde or oxo group of donors, NAD or NADP as acceptor"/>
    <property type="evidence" value="ECO:0007669"/>
    <property type="project" value="InterPro"/>
</dbReference>
<feature type="domain" description="MaoC-like" evidence="4">
    <location>
        <begin position="551"/>
        <end position="662"/>
    </location>
</feature>
<gene>
    <name evidence="5" type="ORF">AVDCRST_MAG40-2444</name>
</gene>
<dbReference type="EC" id="3.3.2.12" evidence="5"/>
<dbReference type="CDD" id="cd07128">
    <property type="entry name" value="ALDH_MaoC-N"/>
    <property type="match status" value="1"/>
</dbReference>
<dbReference type="Gene3D" id="3.10.129.10">
    <property type="entry name" value="Hotdog Thioesterase"/>
    <property type="match status" value="1"/>
</dbReference>
<dbReference type="InterPro" id="IPR015590">
    <property type="entry name" value="Aldehyde_DH_dom"/>
</dbReference>
<dbReference type="InterPro" id="IPR011966">
    <property type="entry name" value="PaaN-DH"/>
</dbReference>